<evidence type="ECO:0000313" key="2">
    <source>
        <dbReference type="EMBL" id="KAF9944482.1"/>
    </source>
</evidence>
<proteinExistence type="predicted"/>
<sequence length="385" mass="43828">MSTNTTKPYWRSYFDLLETKAPFDTRGYFSTIAEPFKLNQFELYKAVKPTLEQRPALDRWWSEVHSRMQSNRDTTIKRLGVKLRQQQKEARISGMDDKFWKEVEVRQAVEEDQLTNLRMATDAKKDALLLKSVRGSYQFRDKLNAEAVPTTRSGSAPETYHPERSTTAGQKRPRDLLDDQADSMKYLDRDAQGTDEVTDEETDSPEDASEHAAIASTSASPRSAKGKSYQDASRLFEGSPFRPFFQYIFEQARSKKCISVPAVPKDIKSANWRGLAAYARSLLVKSHPKDLDLKDAYVALSCIISAARPSARSFFDDELFMEIEQAIVLDPYSPVLLTRVMQPLLLSFKKSDLDMAFLEQELDLRLAEIALCERDGGWTSSEEVA</sequence>
<feature type="region of interest" description="Disordered" evidence="1">
    <location>
        <begin position="144"/>
        <end position="226"/>
    </location>
</feature>
<accession>A0A9P6IR36</accession>
<name>A0A9P6IR36_MORAP</name>
<dbReference type="AlphaFoldDB" id="A0A9P6IR36"/>
<evidence type="ECO:0000313" key="3">
    <source>
        <dbReference type="Proteomes" id="UP000738359"/>
    </source>
</evidence>
<reference evidence="2" key="1">
    <citation type="journal article" date="2020" name="Fungal Divers.">
        <title>Resolving the Mortierellaceae phylogeny through synthesis of multi-gene phylogenetics and phylogenomics.</title>
        <authorList>
            <person name="Vandepol N."/>
            <person name="Liber J."/>
            <person name="Desiro A."/>
            <person name="Na H."/>
            <person name="Kennedy M."/>
            <person name="Barry K."/>
            <person name="Grigoriev I.V."/>
            <person name="Miller A.N."/>
            <person name="O'Donnell K."/>
            <person name="Stajich J.E."/>
            <person name="Bonito G."/>
        </authorList>
    </citation>
    <scope>NUCLEOTIDE SEQUENCE</scope>
    <source>
        <strain evidence="2">CK1249</strain>
    </source>
</reference>
<evidence type="ECO:0000256" key="1">
    <source>
        <dbReference type="SAM" id="MobiDB-lite"/>
    </source>
</evidence>
<gene>
    <name evidence="2" type="ORF">BGZ70_004598</name>
</gene>
<keyword evidence="3" id="KW-1185">Reference proteome</keyword>
<comment type="caution">
    <text evidence="2">The sequence shown here is derived from an EMBL/GenBank/DDBJ whole genome shotgun (WGS) entry which is preliminary data.</text>
</comment>
<dbReference type="EMBL" id="JAAAHY010002429">
    <property type="protein sequence ID" value="KAF9944482.1"/>
    <property type="molecule type" value="Genomic_DNA"/>
</dbReference>
<feature type="compositionally biased region" description="Acidic residues" evidence="1">
    <location>
        <begin position="196"/>
        <end position="207"/>
    </location>
</feature>
<dbReference type="OrthoDB" id="2444106at2759"/>
<organism evidence="2 3">
    <name type="scientific">Mortierella alpina</name>
    <name type="common">Oleaginous fungus</name>
    <name type="synonym">Mortierella renispora</name>
    <dbReference type="NCBI Taxonomy" id="64518"/>
    <lineage>
        <taxon>Eukaryota</taxon>
        <taxon>Fungi</taxon>
        <taxon>Fungi incertae sedis</taxon>
        <taxon>Mucoromycota</taxon>
        <taxon>Mortierellomycotina</taxon>
        <taxon>Mortierellomycetes</taxon>
        <taxon>Mortierellales</taxon>
        <taxon>Mortierellaceae</taxon>
        <taxon>Mortierella</taxon>
    </lineage>
</organism>
<dbReference type="Proteomes" id="UP000738359">
    <property type="component" value="Unassembled WGS sequence"/>
</dbReference>
<protein>
    <submittedName>
        <fullName evidence="2">Uncharacterized protein</fullName>
    </submittedName>
</protein>